<reference evidence="7" key="1">
    <citation type="submission" date="2021-07" db="EMBL/GenBank/DDBJ databases">
        <title>Shinella sp. nov., a novel member of the genus Shinella from water.</title>
        <authorList>
            <person name="Deng Y."/>
        </authorList>
    </citation>
    <scope>NUCLEOTIDE SEQUENCE</scope>
    <source>
        <strain evidence="7">CPCC 100929</strain>
    </source>
</reference>
<dbReference type="PANTHER" id="PTHR30086">
    <property type="entry name" value="ARGININE EXPORTER PROTEIN ARGO"/>
    <property type="match status" value="1"/>
</dbReference>
<keyword evidence="4 6" id="KW-1133">Transmembrane helix</keyword>
<evidence type="ECO:0000256" key="4">
    <source>
        <dbReference type="ARBA" id="ARBA00022989"/>
    </source>
</evidence>
<dbReference type="Pfam" id="PF01810">
    <property type="entry name" value="LysE"/>
    <property type="match status" value="1"/>
</dbReference>
<evidence type="ECO:0000256" key="2">
    <source>
        <dbReference type="ARBA" id="ARBA00022475"/>
    </source>
</evidence>
<keyword evidence="2" id="KW-1003">Cell membrane</keyword>
<dbReference type="EMBL" id="WHSB02000008">
    <property type="protein sequence ID" value="MCQ4632457.1"/>
    <property type="molecule type" value="Genomic_DNA"/>
</dbReference>
<dbReference type="RefSeq" id="WP_256119093.1">
    <property type="nucleotide sequence ID" value="NZ_WHSB02000008.1"/>
</dbReference>
<dbReference type="PANTHER" id="PTHR30086:SF20">
    <property type="entry name" value="ARGININE EXPORTER PROTEIN ARGO-RELATED"/>
    <property type="match status" value="1"/>
</dbReference>
<keyword evidence="3 6" id="KW-0812">Transmembrane</keyword>
<dbReference type="PIRSF" id="PIRSF006324">
    <property type="entry name" value="LeuE"/>
    <property type="match status" value="1"/>
</dbReference>
<evidence type="ECO:0000313" key="8">
    <source>
        <dbReference type="Proteomes" id="UP000996601"/>
    </source>
</evidence>
<sequence length="220" mass="23283">MPDASTFLTFLLALVVLEITPGPDMMLIIARGVGQGHKTALLTVVGMIFVAGAVQVSLLVLGLASLLAAYPSALTVLQWAGAAYLIYLGGRMIRASFGKQSAARLQARPVSAWKAVREGTLNSLTNPKSLLFMFTFLPLFVDPAPGPVWLQPLVLGSIQKLVGIFSLGGVALASGTVGHVLHRWPKLLAWQERFTGFVLLGLGIRLFLSGSPSPAPAIAR</sequence>
<keyword evidence="8" id="KW-1185">Reference proteome</keyword>
<comment type="subcellular location">
    <subcellularLocation>
        <location evidence="1">Cell membrane</location>
        <topology evidence="1">Multi-pass membrane protein</topology>
    </subcellularLocation>
</comment>
<dbReference type="InterPro" id="IPR001123">
    <property type="entry name" value="LeuE-type"/>
</dbReference>
<evidence type="ECO:0000256" key="5">
    <source>
        <dbReference type="ARBA" id="ARBA00023136"/>
    </source>
</evidence>
<proteinExistence type="predicted"/>
<comment type="caution">
    <text evidence="7">The sequence shown here is derived from an EMBL/GenBank/DDBJ whole genome shotgun (WGS) entry which is preliminary data.</text>
</comment>
<name>A0ABT1RBF9_9HYPH</name>
<gene>
    <name evidence="7" type="ORF">GB927_020595</name>
</gene>
<accession>A0ABT1RBF9</accession>
<dbReference type="Proteomes" id="UP000996601">
    <property type="component" value="Unassembled WGS sequence"/>
</dbReference>
<evidence type="ECO:0000313" key="7">
    <source>
        <dbReference type="EMBL" id="MCQ4632457.1"/>
    </source>
</evidence>
<evidence type="ECO:0000256" key="3">
    <source>
        <dbReference type="ARBA" id="ARBA00022692"/>
    </source>
</evidence>
<protein>
    <submittedName>
        <fullName evidence="7">LysE family translocator</fullName>
    </submittedName>
</protein>
<feature type="transmembrane region" description="Helical" evidence="6">
    <location>
        <begin position="41"/>
        <end position="64"/>
    </location>
</feature>
<keyword evidence="5 6" id="KW-0472">Membrane</keyword>
<evidence type="ECO:0000256" key="1">
    <source>
        <dbReference type="ARBA" id="ARBA00004651"/>
    </source>
</evidence>
<feature type="transmembrane region" description="Helical" evidence="6">
    <location>
        <begin position="70"/>
        <end position="90"/>
    </location>
</feature>
<evidence type="ECO:0000256" key="6">
    <source>
        <dbReference type="SAM" id="Phobius"/>
    </source>
</evidence>
<organism evidence="7 8">
    <name type="scientific">Shinella lacus</name>
    <dbReference type="NCBI Taxonomy" id="2654216"/>
    <lineage>
        <taxon>Bacteria</taxon>
        <taxon>Pseudomonadati</taxon>
        <taxon>Pseudomonadota</taxon>
        <taxon>Alphaproteobacteria</taxon>
        <taxon>Hyphomicrobiales</taxon>
        <taxon>Rhizobiaceae</taxon>
        <taxon>Shinella</taxon>
    </lineage>
</organism>
<feature type="transmembrane region" description="Helical" evidence="6">
    <location>
        <begin position="6"/>
        <end position="29"/>
    </location>
</feature>